<feature type="coiled-coil region" evidence="1">
    <location>
        <begin position="68"/>
        <end position="102"/>
    </location>
</feature>
<gene>
    <name evidence="4" type="ORF">TCIL3000_9_660</name>
</gene>
<evidence type="ECO:0000313" key="4">
    <source>
        <dbReference type="EMBL" id="CCC92672.1"/>
    </source>
</evidence>
<dbReference type="Pfam" id="PF23398">
    <property type="entry name" value="FAZ1_cons"/>
    <property type="match status" value="1"/>
</dbReference>
<evidence type="ECO:0000256" key="2">
    <source>
        <dbReference type="SAM" id="MobiDB-lite"/>
    </source>
</evidence>
<feature type="compositionally biased region" description="Low complexity" evidence="2">
    <location>
        <begin position="702"/>
        <end position="718"/>
    </location>
</feature>
<feature type="compositionally biased region" description="Basic and acidic residues" evidence="2">
    <location>
        <begin position="737"/>
        <end position="749"/>
    </location>
</feature>
<keyword evidence="1" id="KW-0175">Coiled coil</keyword>
<feature type="region of interest" description="Disordered" evidence="2">
    <location>
        <begin position="673"/>
        <end position="767"/>
    </location>
</feature>
<protein>
    <recommendedName>
        <fullName evidence="3">Flagellar attachment zone protein 1 conserved domain-containing protein</fullName>
    </recommendedName>
</protein>
<dbReference type="VEuPathDB" id="TriTrypDB:TcIL3000_9_660"/>
<organism evidence="4">
    <name type="scientific">Trypanosoma congolense (strain IL3000)</name>
    <dbReference type="NCBI Taxonomy" id="1068625"/>
    <lineage>
        <taxon>Eukaryota</taxon>
        <taxon>Discoba</taxon>
        <taxon>Euglenozoa</taxon>
        <taxon>Kinetoplastea</taxon>
        <taxon>Metakinetoplastina</taxon>
        <taxon>Trypanosomatida</taxon>
        <taxon>Trypanosomatidae</taxon>
        <taxon>Trypanosoma</taxon>
        <taxon>Nannomonas</taxon>
    </lineage>
</organism>
<dbReference type="InterPro" id="IPR056614">
    <property type="entry name" value="FAZ1_cons"/>
</dbReference>
<evidence type="ECO:0000259" key="3">
    <source>
        <dbReference type="Pfam" id="PF23398"/>
    </source>
</evidence>
<evidence type="ECO:0000256" key="1">
    <source>
        <dbReference type="SAM" id="Coils"/>
    </source>
</evidence>
<feature type="domain" description="Flagellar attachment zone protein 1 conserved" evidence="3">
    <location>
        <begin position="478"/>
        <end position="564"/>
    </location>
</feature>
<sequence length="767" mass="87456">MTKSVKAALEVNVNDFVCFERIGGDYEWNTVLARVISIPTAQHVRVELFDRADAVPVGFAPYDNKLGQLAEQRECEDALNELAALRQQHQQLVEEEDRASESLYRAREVTQGRQAIAASMTRQKMVMLDQMRIALEQVPARSWRDLRCPGRPSEELFALGRALMIALQEDYNGSWESLQNVMRQPDFMSRLMELDCTVTPFSSIQRKKIKNELPLCPPAILKQVKKKKGGFNAALFDGAPLVVVLQEWLRVQVACSEAREAEERVVDSCFAELQQQSLLLTEVNGLREMISMIEEQIIEKKQALVGSEPVELLTNEEEPVSVEGCFVQRVSNGRTVKDIIPRDSVLHVFGPKESKALSEEEGSAICVQLQPEELAMMQQAVRAANDVHDVDELEALFAAEERGEQEKRDLLQRMEELGKKDVFTEDDEEEMRQLDTFLTDVTRRHERTIWRRRCLQRAGRDKLYLEKRYKIENTLYSEMHVYFTGEKWQELLDNEEHCERLREAFQQDTSAALSMPQEMFTNLTFEGYPLKASFTTEHDRSNPKEALQAVLDRCTYPTVCAYYHSVTDETAVSMGEKAKELWLLLKRREHLSKVNFTGSGLVETLEEFDDEDYGFIDDEDYRKPCVEIAEVRCDYDLVVRYGYPLLKYNETVDASYEDSCCGEQPPVVKDSAAVKKDTDDEAAAQPVDKAVAEESDDMSSNEPAPHVTAPTAAEPPVAVKKEHELNTDEEEEEGEELSEKDADAEKPDAEEPVEQNEELSSEDQPEL</sequence>
<feature type="compositionally biased region" description="Acidic residues" evidence="2">
    <location>
        <begin position="750"/>
        <end position="767"/>
    </location>
</feature>
<proteinExistence type="predicted"/>
<dbReference type="AlphaFoldDB" id="G0UTF8"/>
<name>G0UTF8_TRYCI</name>
<reference evidence="4" key="1">
    <citation type="journal article" date="2012" name="Proc. Natl. Acad. Sci. U.S.A.">
        <title>Antigenic diversity is generated by distinct evolutionary mechanisms in African trypanosome species.</title>
        <authorList>
            <person name="Jackson A.P."/>
            <person name="Berry A."/>
            <person name="Aslett M."/>
            <person name="Allison H.C."/>
            <person name="Burton P."/>
            <person name="Vavrova-Anderson J."/>
            <person name="Brown R."/>
            <person name="Browne H."/>
            <person name="Corton N."/>
            <person name="Hauser H."/>
            <person name="Gamble J."/>
            <person name="Gilderthorp R."/>
            <person name="Marcello L."/>
            <person name="McQuillan J."/>
            <person name="Otto T.D."/>
            <person name="Quail M.A."/>
            <person name="Sanders M.J."/>
            <person name="van Tonder A."/>
            <person name="Ginger M.L."/>
            <person name="Field M.C."/>
            <person name="Barry J.D."/>
            <person name="Hertz-Fowler C."/>
            <person name="Berriman M."/>
        </authorList>
    </citation>
    <scope>NUCLEOTIDE SEQUENCE</scope>
    <source>
        <strain evidence="4">IL3000</strain>
    </source>
</reference>
<accession>G0UTF8</accession>
<feature type="compositionally biased region" description="Acidic residues" evidence="2">
    <location>
        <begin position="727"/>
        <end position="736"/>
    </location>
</feature>
<dbReference type="Gene3D" id="1.20.920.20">
    <property type="match status" value="1"/>
</dbReference>
<dbReference type="EMBL" id="HE575322">
    <property type="protein sequence ID" value="CCC92672.1"/>
    <property type="molecule type" value="Genomic_DNA"/>
</dbReference>